<dbReference type="Gene3D" id="3.60.10.10">
    <property type="entry name" value="Endonuclease/exonuclease/phosphatase"/>
    <property type="match status" value="1"/>
</dbReference>
<reference evidence="2 3" key="1">
    <citation type="journal article" date="2024" name="BMC Genomics">
        <title>De novo assembly and annotation of Popillia japonica's genome with initial clues to its potential as an invasive pest.</title>
        <authorList>
            <person name="Cucini C."/>
            <person name="Boschi S."/>
            <person name="Funari R."/>
            <person name="Cardaioli E."/>
            <person name="Iannotti N."/>
            <person name="Marturano G."/>
            <person name="Paoli F."/>
            <person name="Bruttini M."/>
            <person name="Carapelli A."/>
            <person name="Frati F."/>
            <person name="Nardi F."/>
        </authorList>
    </citation>
    <scope>NUCLEOTIDE SEQUENCE [LARGE SCALE GENOMIC DNA]</scope>
    <source>
        <strain evidence="2">DMR45628</strain>
    </source>
</reference>
<proteinExistence type="predicted"/>
<gene>
    <name evidence="2" type="ORF">QE152_g32537</name>
</gene>
<dbReference type="EMBL" id="JASPKY010000479">
    <property type="protein sequence ID" value="KAK9695495.1"/>
    <property type="molecule type" value="Genomic_DNA"/>
</dbReference>
<evidence type="ECO:0000256" key="1">
    <source>
        <dbReference type="SAM" id="Coils"/>
    </source>
</evidence>
<comment type="caution">
    <text evidence="2">The sequence shown here is derived from an EMBL/GenBank/DDBJ whole genome shotgun (WGS) entry which is preliminary data.</text>
</comment>
<organism evidence="2 3">
    <name type="scientific">Popillia japonica</name>
    <name type="common">Japanese beetle</name>
    <dbReference type="NCBI Taxonomy" id="7064"/>
    <lineage>
        <taxon>Eukaryota</taxon>
        <taxon>Metazoa</taxon>
        <taxon>Ecdysozoa</taxon>
        <taxon>Arthropoda</taxon>
        <taxon>Hexapoda</taxon>
        <taxon>Insecta</taxon>
        <taxon>Pterygota</taxon>
        <taxon>Neoptera</taxon>
        <taxon>Endopterygota</taxon>
        <taxon>Coleoptera</taxon>
        <taxon>Polyphaga</taxon>
        <taxon>Scarabaeiformia</taxon>
        <taxon>Scarabaeidae</taxon>
        <taxon>Rutelinae</taxon>
        <taxon>Popillia</taxon>
    </lineage>
</organism>
<dbReference type="AlphaFoldDB" id="A0AAW1IZG5"/>
<dbReference type="Proteomes" id="UP001458880">
    <property type="component" value="Unassembled WGS sequence"/>
</dbReference>
<feature type="coiled-coil region" evidence="1">
    <location>
        <begin position="18"/>
        <end position="59"/>
    </location>
</feature>
<protein>
    <submittedName>
        <fullName evidence="2">Uncharacterized protein</fullName>
    </submittedName>
</protein>
<evidence type="ECO:0000313" key="2">
    <source>
        <dbReference type="EMBL" id="KAK9695495.1"/>
    </source>
</evidence>
<name>A0AAW1IZG5_POPJA</name>
<keyword evidence="1" id="KW-0175">Coiled coil</keyword>
<accession>A0AAW1IZG5</accession>
<dbReference type="InterPro" id="IPR036691">
    <property type="entry name" value="Endo/exonu/phosph_ase_sf"/>
</dbReference>
<sequence>MRTPQKDIRTKSTDETIMETLLGKMNDLITEFKEMRTEQKTFNNEIKRLQQENSALKEKGCSVGLTETKKKGKGEILIKGGHLLLYSGVKEEKRATEGVGCFIKKEYLKYVRNWTAVSERILKVEMELEEAMKTTIITVYGPNEDVTLY</sequence>
<evidence type="ECO:0000313" key="3">
    <source>
        <dbReference type="Proteomes" id="UP001458880"/>
    </source>
</evidence>
<keyword evidence="3" id="KW-1185">Reference proteome</keyword>